<dbReference type="CDD" id="cd02966">
    <property type="entry name" value="TlpA_like_family"/>
    <property type="match status" value="1"/>
</dbReference>
<dbReference type="InterPro" id="IPR000866">
    <property type="entry name" value="AhpC/TSA"/>
</dbReference>
<dbReference type="EMBL" id="UINC01001372">
    <property type="protein sequence ID" value="SUZ78956.1"/>
    <property type="molecule type" value="Genomic_DNA"/>
</dbReference>
<name>A0A381QI01_9ZZZZ</name>
<dbReference type="AlphaFoldDB" id="A0A381QI01"/>
<dbReference type="SUPFAM" id="SSF52833">
    <property type="entry name" value="Thioredoxin-like"/>
    <property type="match status" value="1"/>
</dbReference>
<dbReference type="Gene3D" id="3.40.30.10">
    <property type="entry name" value="Glutaredoxin"/>
    <property type="match status" value="1"/>
</dbReference>
<protein>
    <recommendedName>
        <fullName evidence="1">Thioredoxin domain-containing protein</fullName>
    </recommendedName>
</protein>
<feature type="non-terminal residue" evidence="2">
    <location>
        <position position="1"/>
    </location>
</feature>
<dbReference type="InterPro" id="IPR036249">
    <property type="entry name" value="Thioredoxin-like_sf"/>
</dbReference>
<accession>A0A381QI01</accession>
<dbReference type="GO" id="GO:0016491">
    <property type="term" value="F:oxidoreductase activity"/>
    <property type="evidence" value="ECO:0007669"/>
    <property type="project" value="InterPro"/>
</dbReference>
<reference evidence="2" key="1">
    <citation type="submission" date="2018-05" db="EMBL/GenBank/DDBJ databases">
        <authorList>
            <person name="Lanie J.A."/>
            <person name="Ng W.-L."/>
            <person name="Kazmierczak K.M."/>
            <person name="Andrzejewski T.M."/>
            <person name="Davidsen T.M."/>
            <person name="Wayne K.J."/>
            <person name="Tettelin H."/>
            <person name="Glass J.I."/>
            <person name="Rusch D."/>
            <person name="Podicherti R."/>
            <person name="Tsui H.-C.T."/>
            <person name="Winkler M.E."/>
        </authorList>
    </citation>
    <scope>NUCLEOTIDE SEQUENCE</scope>
</reference>
<dbReference type="GO" id="GO:0016209">
    <property type="term" value="F:antioxidant activity"/>
    <property type="evidence" value="ECO:0007669"/>
    <property type="project" value="InterPro"/>
</dbReference>
<evidence type="ECO:0000313" key="2">
    <source>
        <dbReference type="EMBL" id="SUZ78956.1"/>
    </source>
</evidence>
<dbReference type="Pfam" id="PF00578">
    <property type="entry name" value="AhpC-TSA"/>
    <property type="match status" value="1"/>
</dbReference>
<dbReference type="InterPro" id="IPR013766">
    <property type="entry name" value="Thioredoxin_domain"/>
</dbReference>
<sequence>VKRWLLPAVLVPMLIAGACRGGSNQSSTVAKQDFNTESSVQGKALAPFDPAQGDLAVGQLAPSISGVDLLTGEKVLVAPAGRPLVVAFLAHWCPHCQREVAALTEWLLANALPSTVDLIAVSTFEAPDRGNHPPAKWLSDEGWRYPVIPDTASMTVAEAFGATSVPYFVFIEADGTVAFRMSGNLGPNQLSLAMKRLAGTSI</sequence>
<organism evidence="2">
    <name type="scientific">marine metagenome</name>
    <dbReference type="NCBI Taxonomy" id="408172"/>
    <lineage>
        <taxon>unclassified sequences</taxon>
        <taxon>metagenomes</taxon>
        <taxon>ecological metagenomes</taxon>
    </lineage>
</organism>
<dbReference type="PANTHER" id="PTHR42852">
    <property type="entry name" value="THIOL:DISULFIDE INTERCHANGE PROTEIN DSBE"/>
    <property type="match status" value="1"/>
</dbReference>
<feature type="domain" description="Thioredoxin" evidence="1">
    <location>
        <begin position="55"/>
        <end position="199"/>
    </location>
</feature>
<dbReference type="InterPro" id="IPR050553">
    <property type="entry name" value="Thioredoxin_ResA/DsbE_sf"/>
</dbReference>
<proteinExistence type="predicted"/>
<dbReference type="PANTHER" id="PTHR42852:SF17">
    <property type="entry name" value="THIOREDOXIN-LIKE PROTEIN HI_1115"/>
    <property type="match status" value="1"/>
</dbReference>
<evidence type="ECO:0000259" key="1">
    <source>
        <dbReference type="PROSITE" id="PS51352"/>
    </source>
</evidence>
<dbReference type="PROSITE" id="PS51352">
    <property type="entry name" value="THIOREDOXIN_2"/>
    <property type="match status" value="1"/>
</dbReference>
<gene>
    <name evidence="2" type="ORF">METZ01_LOCUS31810</name>
</gene>